<accession>A0A4Y5TXG5</accession>
<reference evidence="2 3" key="1">
    <citation type="submission" date="2019-04" db="EMBL/GenBank/DDBJ databases">
        <authorList>
            <person name="Gao M."/>
            <person name="Bai C."/>
            <person name="Tong Y."/>
            <person name="Xu X."/>
        </authorList>
    </citation>
    <scope>NUCLEOTIDE SEQUENCE [LARGE SCALE GENOMIC DNA]</scope>
    <source>
        <strain evidence="2 3">Vibrio alginolyticus VA1</strain>
    </source>
</reference>
<proteinExistence type="predicted"/>
<feature type="region of interest" description="Disordered" evidence="1">
    <location>
        <begin position="1"/>
        <end position="50"/>
    </location>
</feature>
<dbReference type="RefSeq" id="YP_009845771.1">
    <property type="nucleotide sequence ID" value="NC_048765.1"/>
</dbReference>
<dbReference type="GeneID" id="55616134"/>
<dbReference type="EMBL" id="MK795384">
    <property type="protein sequence ID" value="QDB73297.1"/>
    <property type="molecule type" value="Genomic_DNA"/>
</dbReference>
<dbReference type="KEGG" id="vg:55616134"/>
<organism evidence="2 3">
    <name type="scientific">Vibrio phage VAP7</name>
    <dbReference type="NCBI Taxonomy" id="2584487"/>
    <lineage>
        <taxon>Viruses</taxon>
        <taxon>Duplodnaviria</taxon>
        <taxon>Heunggongvirae</taxon>
        <taxon>Uroviricota</taxon>
        <taxon>Caudoviricetes</taxon>
        <taxon>Pantevenvirales</taxon>
        <taxon>Ackermannviridae</taxon>
        <taxon>Vapseptimavirus</taxon>
        <taxon>Vapseptimavirus VAP7</taxon>
    </lineage>
</organism>
<evidence type="ECO:0000256" key="1">
    <source>
        <dbReference type="SAM" id="MobiDB-lite"/>
    </source>
</evidence>
<dbReference type="Proteomes" id="UP000318470">
    <property type="component" value="Segment"/>
</dbReference>
<protein>
    <submittedName>
        <fullName evidence="2">Uncharacterized protein</fullName>
    </submittedName>
</protein>
<evidence type="ECO:0000313" key="3">
    <source>
        <dbReference type="Proteomes" id="UP000318470"/>
    </source>
</evidence>
<keyword evidence="3" id="KW-1185">Reference proteome</keyword>
<sequence length="50" mass="5168">MHKLANFKDLLKEESGAPGVQTPAVATTPVAKKKKKVPSHDGGQGGTSPK</sequence>
<name>A0A4Y5TXG5_9CAUD</name>
<evidence type="ECO:0000313" key="2">
    <source>
        <dbReference type="EMBL" id="QDB73297.1"/>
    </source>
</evidence>